<sequence>MCQQQDLVTILKAELLRAMGEIMALKDGKSSLKEQVGQLHDQLKDKDALIRKETKKRCARCKAHMDCLVELTECQAT</sequence>
<dbReference type="AlphaFoldDB" id="A0A9N7Z6G0"/>
<dbReference type="EMBL" id="CADEAL010004334">
    <property type="protein sequence ID" value="CAB1457273.1"/>
    <property type="molecule type" value="Genomic_DNA"/>
</dbReference>
<name>A0A9N7Z6G0_PLEPL</name>
<evidence type="ECO:0000313" key="1">
    <source>
        <dbReference type="EMBL" id="CAB1457273.1"/>
    </source>
</evidence>
<accession>A0A9N7Z6G0</accession>
<reference evidence="1" key="1">
    <citation type="submission" date="2020-03" db="EMBL/GenBank/DDBJ databases">
        <authorList>
            <person name="Weist P."/>
        </authorList>
    </citation>
    <scope>NUCLEOTIDE SEQUENCE</scope>
</reference>
<proteinExistence type="predicted"/>
<dbReference type="Proteomes" id="UP001153269">
    <property type="component" value="Unassembled WGS sequence"/>
</dbReference>
<keyword evidence="2" id="KW-1185">Reference proteome</keyword>
<organism evidence="1 2">
    <name type="scientific">Pleuronectes platessa</name>
    <name type="common">European plaice</name>
    <dbReference type="NCBI Taxonomy" id="8262"/>
    <lineage>
        <taxon>Eukaryota</taxon>
        <taxon>Metazoa</taxon>
        <taxon>Chordata</taxon>
        <taxon>Craniata</taxon>
        <taxon>Vertebrata</taxon>
        <taxon>Euteleostomi</taxon>
        <taxon>Actinopterygii</taxon>
        <taxon>Neopterygii</taxon>
        <taxon>Teleostei</taxon>
        <taxon>Neoteleostei</taxon>
        <taxon>Acanthomorphata</taxon>
        <taxon>Carangaria</taxon>
        <taxon>Pleuronectiformes</taxon>
        <taxon>Pleuronectoidei</taxon>
        <taxon>Pleuronectidae</taxon>
        <taxon>Pleuronectes</taxon>
    </lineage>
</organism>
<gene>
    <name evidence="1" type="ORF">PLEPLA_LOCUS45095</name>
</gene>
<comment type="caution">
    <text evidence="1">The sequence shown here is derived from an EMBL/GenBank/DDBJ whole genome shotgun (WGS) entry which is preliminary data.</text>
</comment>
<protein>
    <submittedName>
        <fullName evidence="1">Uncharacterized protein</fullName>
    </submittedName>
</protein>
<evidence type="ECO:0000313" key="2">
    <source>
        <dbReference type="Proteomes" id="UP001153269"/>
    </source>
</evidence>